<dbReference type="EMBL" id="HG964446">
    <property type="protein sequence ID" value="CDO90944.1"/>
    <property type="molecule type" value="Genomic_DNA"/>
</dbReference>
<gene>
    <name evidence="1" type="ORF">BN973_05349</name>
</gene>
<reference evidence="1" key="1">
    <citation type="journal article" date="2014" name="Genome Announc.">
        <title>Draft Genome Sequence of Mycobacterium triplex DSM 44626.</title>
        <authorList>
            <person name="Sassi M."/>
            <person name="Croce O."/>
            <person name="Robert C."/>
            <person name="Raoult D."/>
            <person name="Drancourt M."/>
        </authorList>
    </citation>
    <scope>NUCLEOTIDE SEQUENCE [LARGE SCALE GENOMIC DNA]</scope>
    <source>
        <strain evidence="1">DSM 44626</strain>
    </source>
</reference>
<dbReference type="Proteomes" id="UP000028880">
    <property type="component" value="Unassembled WGS sequence"/>
</dbReference>
<evidence type="ECO:0000313" key="1">
    <source>
        <dbReference type="EMBL" id="CDO90944.1"/>
    </source>
</evidence>
<dbReference type="HOGENOM" id="CLU_118543_0_0_11"/>
<sequence>MYFMTTEAFSADLIERYLCTRGSRYFRGQHDGEFFYVANTRPRRLHVHLGISRWHRDEFTIQVTPGCFFPAADGAELAELADSWNRRSRDVVVTVRGSSDPQRVGVVARSSRKIREPVDFEDFATYIDHTIAAAIEFFANLDSVAECPSQPMVLDAG</sequence>
<organism evidence="1">
    <name type="scientific">Mycobacterium triplex</name>
    <dbReference type="NCBI Taxonomy" id="47839"/>
    <lineage>
        <taxon>Bacteria</taxon>
        <taxon>Bacillati</taxon>
        <taxon>Actinomycetota</taxon>
        <taxon>Actinomycetes</taxon>
        <taxon>Mycobacteriales</taxon>
        <taxon>Mycobacteriaceae</taxon>
        <taxon>Mycobacterium</taxon>
        <taxon>Mycobacterium simiae complex</taxon>
    </lineage>
</organism>
<reference evidence="1" key="2">
    <citation type="submission" date="2014-04" db="EMBL/GenBank/DDBJ databases">
        <authorList>
            <person name="Xu Y.W."/>
            <person name="Yang Q."/>
        </authorList>
    </citation>
    <scope>NUCLEOTIDE SEQUENCE</scope>
    <source>
        <strain evidence="1">DSM 44626</strain>
    </source>
</reference>
<dbReference type="STRING" id="47839.BN973_05349"/>
<proteinExistence type="predicted"/>
<protein>
    <recommendedName>
        <fullName evidence="2">YbjN domain-containing protein</fullName>
    </recommendedName>
</protein>
<dbReference type="AlphaFoldDB" id="A0A024K537"/>
<accession>A0A024K537</accession>
<name>A0A024K537_9MYCO</name>
<evidence type="ECO:0008006" key="2">
    <source>
        <dbReference type="Google" id="ProtNLM"/>
    </source>
</evidence>
<dbReference type="eggNOG" id="ENOG5030PH9">
    <property type="taxonomic scope" value="Bacteria"/>
</dbReference>